<name>A0A3B0M1G4_9GAMM</name>
<proteinExistence type="predicted"/>
<organism evidence="1">
    <name type="scientific">Arsenophonus endosymbiont of Trialeurodes vaporariorum</name>
    <dbReference type="NCBI Taxonomy" id="235567"/>
    <lineage>
        <taxon>Bacteria</taxon>
        <taxon>Pseudomonadati</taxon>
        <taxon>Pseudomonadota</taxon>
        <taxon>Gammaproteobacteria</taxon>
        <taxon>Enterobacterales</taxon>
        <taxon>Morganellaceae</taxon>
        <taxon>Arsenophonus</taxon>
    </lineage>
</organism>
<evidence type="ECO:0000313" key="1">
    <source>
        <dbReference type="EMBL" id="SSW96442.1"/>
    </source>
</evidence>
<gene>
    <name evidence="1" type="ORF">ARTV_2850</name>
</gene>
<dbReference type="EMBL" id="UFQR01000015">
    <property type="protein sequence ID" value="SSW96442.1"/>
    <property type="molecule type" value="Genomic_DNA"/>
</dbReference>
<accession>A0A3B0M1G4</accession>
<reference evidence="1" key="1">
    <citation type="submission" date="2018-04" db="EMBL/GenBank/DDBJ databases">
        <authorList>
            <person name="Go L.Y."/>
            <person name="Mitchell J.A."/>
        </authorList>
    </citation>
    <scope>NUCLEOTIDE SEQUENCE</scope>
    <source>
        <strain evidence="1">ARTV</strain>
    </source>
</reference>
<dbReference type="AlphaFoldDB" id="A0A3B0M1G4"/>
<protein>
    <submittedName>
        <fullName evidence="1">Uncharacterized protein</fullName>
    </submittedName>
</protein>
<sequence>MINARQRCRERRQMRYRDQCRIRQIRLNIIRTANAQQRSTEEIIDDVWRDYFDKDNELINFILAFKRKLSAHPSSSIDNRCLTKTYLYTVKNRYRLIRKQYEHSN</sequence>